<accession>A0AAJ0BWM2</accession>
<organism evidence="6 7">
    <name type="scientific">Phialemonium atrogriseum</name>
    <dbReference type="NCBI Taxonomy" id="1093897"/>
    <lineage>
        <taxon>Eukaryota</taxon>
        <taxon>Fungi</taxon>
        <taxon>Dikarya</taxon>
        <taxon>Ascomycota</taxon>
        <taxon>Pezizomycotina</taxon>
        <taxon>Sordariomycetes</taxon>
        <taxon>Sordariomycetidae</taxon>
        <taxon>Cephalothecales</taxon>
        <taxon>Cephalothecaceae</taxon>
        <taxon>Phialemonium</taxon>
    </lineage>
</organism>
<feature type="binding site" description="proximal binding residue" evidence="4">
    <location>
        <position position="397"/>
    </location>
    <ligand>
        <name>heme b</name>
        <dbReference type="ChEBI" id="CHEBI:60344"/>
    </ligand>
    <ligandPart>
        <name>Fe</name>
        <dbReference type="ChEBI" id="CHEBI:18248"/>
    </ligandPart>
</feature>
<dbReference type="PANTHER" id="PTHR28657">
    <property type="entry name" value="INDOLEAMINE 2,3-DIOXYGENASE"/>
    <property type="match status" value="1"/>
</dbReference>
<dbReference type="PANTHER" id="PTHR28657:SF10">
    <property type="entry name" value="INDOLEAMINE 2,3-DIOXYGENASE"/>
    <property type="match status" value="1"/>
</dbReference>
<dbReference type="GO" id="GO:0019441">
    <property type="term" value="P:L-tryptophan catabolic process to kynurenine"/>
    <property type="evidence" value="ECO:0007669"/>
    <property type="project" value="InterPro"/>
</dbReference>
<comment type="caution">
    <text evidence="6">The sequence shown here is derived from an EMBL/GenBank/DDBJ whole genome shotgun (WGS) entry which is preliminary data.</text>
</comment>
<dbReference type="GO" id="GO:0020037">
    <property type="term" value="F:heme binding"/>
    <property type="evidence" value="ECO:0007669"/>
    <property type="project" value="InterPro"/>
</dbReference>
<dbReference type="Gene3D" id="1.20.58.480">
    <property type="match status" value="1"/>
</dbReference>
<gene>
    <name evidence="6" type="ORF">QBC33DRAFT_497599</name>
</gene>
<dbReference type="GeneID" id="85308780"/>
<evidence type="ECO:0000313" key="6">
    <source>
        <dbReference type="EMBL" id="KAK1764464.1"/>
    </source>
</evidence>
<dbReference type="PROSITE" id="PS00876">
    <property type="entry name" value="IDO_1"/>
    <property type="match status" value="1"/>
</dbReference>
<evidence type="ECO:0000256" key="1">
    <source>
        <dbReference type="ARBA" id="ARBA00007119"/>
    </source>
</evidence>
<keyword evidence="2 4" id="KW-0479">Metal-binding</keyword>
<dbReference type="InterPro" id="IPR000898">
    <property type="entry name" value="Indolamine_dOase"/>
</dbReference>
<comment type="similarity">
    <text evidence="1">Belongs to the indoleamine 2,3-dioxygenase family.</text>
</comment>
<dbReference type="EMBL" id="MU839020">
    <property type="protein sequence ID" value="KAK1764464.1"/>
    <property type="molecule type" value="Genomic_DNA"/>
</dbReference>
<evidence type="ECO:0000256" key="5">
    <source>
        <dbReference type="SAM" id="MobiDB-lite"/>
    </source>
</evidence>
<proteinExistence type="inferred from homology"/>
<dbReference type="GO" id="GO:0046872">
    <property type="term" value="F:metal ion binding"/>
    <property type="evidence" value="ECO:0007669"/>
    <property type="project" value="UniProtKB-KW"/>
</dbReference>
<dbReference type="SUPFAM" id="SSF140959">
    <property type="entry name" value="Indolic compounds 2,3-dioxygenase-like"/>
    <property type="match status" value="1"/>
</dbReference>
<dbReference type="Pfam" id="PF01231">
    <property type="entry name" value="IDO"/>
    <property type="match status" value="1"/>
</dbReference>
<evidence type="ECO:0000256" key="3">
    <source>
        <dbReference type="ARBA" id="ARBA00023004"/>
    </source>
</evidence>
<dbReference type="Proteomes" id="UP001244011">
    <property type="component" value="Unassembled WGS sequence"/>
</dbReference>
<keyword evidence="3 4" id="KW-0408">Iron</keyword>
<dbReference type="GO" id="GO:0005737">
    <property type="term" value="C:cytoplasm"/>
    <property type="evidence" value="ECO:0007669"/>
    <property type="project" value="TreeGrafter"/>
</dbReference>
<sequence>MSPRAITPLIEKVSPVLLEEFTLDKFSVTSNGFLPSQAPLRSLTDSYYEPWETLIRTVPGSLKQRTLRFQVDQLPVLSLDRLATKAEWRRAYVILSFLTHAYIWGGDRAAEVLPPSISIPLLQVSSRLELPPVATYAGLNLWNFTSRTTDFTDLDSIHALHTFTGTEDESWFYMVSVAMEAQGAYIIPIMMRALESVRTRDYATITHALREMSCCIRKLGLLLDRMDEKCDPTIFYHQIRPFLAGSKNMASAGLPRGVFYPDDVDGRGRWLQLRGGSNGQSSLIQFFDIVLGVEHTSRGGPDAPAPTKPPPPGKASSEPPSFHEEVRAYMPGPHRRFLEHATAAAGAGRTDDGGGGRGIRDLVSRLPATETATAEQMALRAAFQEATGALGEFRGRHLQIVARYIVIPSRQQQEKQRRAADGGGGSEVVVNLANVAPGERSANAKAAAGLTGTGGTELLPFLKQARDETYRAGFLEPGA</sequence>
<keyword evidence="4" id="KW-0349">Heme</keyword>
<feature type="compositionally biased region" description="Pro residues" evidence="5">
    <location>
        <begin position="303"/>
        <end position="313"/>
    </location>
</feature>
<dbReference type="GO" id="GO:0034354">
    <property type="term" value="P:'de novo' NAD+ biosynthetic process from L-tryptophan"/>
    <property type="evidence" value="ECO:0007669"/>
    <property type="project" value="TreeGrafter"/>
</dbReference>
<dbReference type="InterPro" id="IPR037217">
    <property type="entry name" value="Trp/Indoleamine_2_3_dOase-like"/>
</dbReference>
<dbReference type="RefSeq" id="XP_060280677.1">
    <property type="nucleotide sequence ID" value="XM_060425593.1"/>
</dbReference>
<name>A0AAJ0BWM2_9PEZI</name>
<reference evidence="6" key="1">
    <citation type="submission" date="2023-06" db="EMBL/GenBank/DDBJ databases">
        <title>Genome-scale phylogeny and comparative genomics of the fungal order Sordariales.</title>
        <authorList>
            <consortium name="Lawrence Berkeley National Laboratory"/>
            <person name="Hensen N."/>
            <person name="Bonometti L."/>
            <person name="Westerberg I."/>
            <person name="Brannstrom I.O."/>
            <person name="Guillou S."/>
            <person name="Cros-Aarteil S."/>
            <person name="Calhoun S."/>
            <person name="Haridas S."/>
            <person name="Kuo A."/>
            <person name="Mondo S."/>
            <person name="Pangilinan J."/>
            <person name="Riley R."/>
            <person name="Labutti K."/>
            <person name="Andreopoulos B."/>
            <person name="Lipzen A."/>
            <person name="Chen C."/>
            <person name="Yanf M."/>
            <person name="Daum C."/>
            <person name="Ng V."/>
            <person name="Clum A."/>
            <person name="Steindorff A."/>
            <person name="Ohm R."/>
            <person name="Martin F."/>
            <person name="Silar P."/>
            <person name="Natvig D."/>
            <person name="Lalanne C."/>
            <person name="Gautier V."/>
            <person name="Ament-Velasquez S.L."/>
            <person name="Kruys A."/>
            <person name="Hutchinson M.I."/>
            <person name="Powell A.J."/>
            <person name="Barry K."/>
            <person name="Miller A.N."/>
            <person name="Grigoriev I.V."/>
            <person name="Debuchy R."/>
            <person name="Gladieux P."/>
            <person name="Thoren M.H."/>
            <person name="Johannesson H."/>
        </authorList>
    </citation>
    <scope>NUCLEOTIDE SEQUENCE</scope>
    <source>
        <strain evidence="6">8032-3</strain>
    </source>
</reference>
<evidence type="ECO:0000313" key="7">
    <source>
        <dbReference type="Proteomes" id="UP001244011"/>
    </source>
</evidence>
<protein>
    <submittedName>
        <fullName evidence="6">Indoleamine-dioxygenase</fullName>
    </submittedName>
</protein>
<evidence type="ECO:0000256" key="4">
    <source>
        <dbReference type="PIRSR" id="PIRSR600898-1"/>
    </source>
</evidence>
<dbReference type="GO" id="GO:0033754">
    <property type="term" value="F:indoleamine 2,3-dioxygenase activity"/>
    <property type="evidence" value="ECO:0007669"/>
    <property type="project" value="TreeGrafter"/>
</dbReference>
<keyword evidence="7" id="KW-1185">Reference proteome</keyword>
<evidence type="ECO:0000256" key="2">
    <source>
        <dbReference type="ARBA" id="ARBA00022723"/>
    </source>
</evidence>
<feature type="region of interest" description="Disordered" evidence="5">
    <location>
        <begin position="297"/>
        <end position="320"/>
    </location>
</feature>
<dbReference type="AlphaFoldDB" id="A0AAJ0BWM2"/>